<evidence type="ECO:0000256" key="1">
    <source>
        <dbReference type="ARBA" id="ARBA00001946"/>
    </source>
</evidence>
<comment type="function">
    <text evidence="12">Catalyzes the sequential condensation of isopentenyl pyrophosphate with the allylic pyrophosphates, dimethylallyl pyrophosphate, and then with the resultant geranylpyrophosphate to the ultimate product farnesyl pyrophosphate.</text>
</comment>
<evidence type="ECO:0000256" key="5">
    <source>
        <dbReference type="ARBA" id="ARBA00022723"/>
    </source>
</evidence>
<protein>
    <recommendedName>
        <fullName evidence="15">Farnesyl diphosphate synthase</fullName>
    </recommendedName>
</protein>
<keyword evidence="8" id="KW-0444">Lipid biosynthesis</keyword>
<evidence type="ECO:0000256" key="7">
    <source>
        <dbReference type="ARBA" id="ARBA00022842"/>
    </source>
</evidence>
<dbReference type="GO" id="GO:0005737">
    <property type="term" value="C:cytoplasm"/>
    <property type="evidence" value="ECO:0007669"/>
    <property type="project" value="TreeGrafter"/>
</dbReference>
<keyword evidence="6" id="KW-0152">Cholesterol biosynthesis</keyword>
<keyword evidence="9" id="KW-0756">Sterol biosynthesis</keyword>
<dbReference type="InterPro" id="IPR008949">
    <property type="entry name" value="Isoprenoid_synthase_dom_sf"/>
</dbReference>
<keyword evidence="10" id="KW-1207">Sterol metabolism</keyword>
<evidence type="ECO:0000256" key="8">
    <source>
        <dbReference type="ARBA" id="ARBA00022955"/>
    </source>
</evidence>
<dbReference type="GO" id="GO:0004337">
    <property type="term" value="F:(2E,6E)-farnesyl diphosphate synthase activity"/>
    <property type="evidence" value="ECO:0007669"/>
    <property type="project" value="TreeGrafter"/>
</dbReference>
<organism evidence="13 14">
    <name type="scientific">Malus baccata</name>
    <name type="common">Siberian crab apple</name>
    <name type="synonym">Pyrus baccata</name>
    <dbReference type="NCBI Taxonomy" id="106549"/>
    <lineage>
        <taxon>Eukaryota</taxon>
        <taxon>Viridiplantae</taxon>
        <taxon>Streptophyta</taxon>
        <taxon>Embryophyta</taxon>
        <taxon>Tracheophyta</taxon>
        <taxon>Spermatophyta</taxon>
        <taxon>Magnoliopsida</taxon>
        <taxon>eudicotyledons</taxon>
        <taxon>Gunneridae</taxon>
        <taxon>Pentapetalae</taxon>
        <taxon>rosids</taxon>
        <taxon>fabids</taxon>
        <taxon>Rosales</taxon>
        <taxon>Rosaceae</taxon>
        <taxon>Amygdaloideae</taxon>
        <taxon>Maleae</taxon>
        <taxon>Malus</taxon>
    </lineage>
</organism>
<keyword evidence="3" id="KW-0153">Cholesterol metabolism</keyword>
<keyword evidence="8" id="KW-0443">Lipid metabolism</keyword>
<comment type="caution">
    <text evidence="13">The sequence shown here is derived from an EMBL/GenBank/DDBJ whole genome shotgun (WGS) entry which is preliminary data.</text>
</comment>
<evidence type="ECO:0000256" key="6">
    <source>
        <dbReference type="ARBA" id="ARBA00022778"/>
    </source>
</evidence>
<accession>A0A540MDG6</accession>
<comment type="cofactor">
    <cofactor evidence="1">
        <name>Mg(2+)</name>
        <dbReference type="ChEBI" id="CHEBI:18420"/>
    </cofactor>
</comment>
<keyword evidence="11" id="KW-0753">Steroid metabolism</keyword>
<dbReference type="EMBL" id="VIEB01000286">
    <property type="protein sequence ID" value="TQD96745.1"/>
    <property type="molecule type" value="Genomic_DNA"/>
</dbReference>
<dbReference type="Pfam" id="PF00348">
    <property type="entry name" value="polyprenyl_synt"/>
    <property type="match status" value="1"/>
</dbReference>
<dbReference type="STRING" id="106549.A0A540MDG6"/>
<dbReference type="GO" id="GO:0046872">
    <property type="term" value="F:metal ion binding"/>
    <property type="evidence" value="ECO:0007669"/>
    <property type="project" value="UniProtKB-KW"/>
</dbReference>
<dbReference type="InterPro" id="IPR039702">
    <property type="entry name" value="FPS1-like"/>
</dbReference>
<evidence type="ECO:0000313" key="14">
    <source>
        <dbReference type="Proteomes" id="UP000315295"/>
    </source>
</evidence>
<dbReference type="Gene3D" id="1.10.600.10">
    <property type="entry name" value="Farnesyl Diphosphate Synthase"/>
    <property type="match status" value="1"/>
</dbReference>
<name>A0A540MDG6_MALBA</name>
<evidence type="ECO:0000256" key="11">
    <source>
        <dbReference type="ARBA" id="ARBA00023221"/>
    </source>
</evidence>
<evidence type="ECO:0000256" key="9">
    <source>
        <dbReference type="ARBA" id="ARBA00023011"/>
    </source>
</evidence>
<dbReference type="GO" id="GO:0006695">
    <property type="term" value="P:cholesterol biosynthetic process"/>
    <property type="evidence" value="ECO:0007669"/>
    <property type="project" value="UniProtKB-KW"/>
</dbReference>
<keyword evidence="5" id="KW-0479">Metal-binding</keyword>
<keyword evidence="7" id="KW-0460">Magnesium</keyword>
<evidence type="ECO:0000256" key="12">
    <source>
        <dbReference type="ARBA" id="ARBA00046091"/>
    </source>
</evidence>
<dbReference type="PANTHER" id="PTHR11525:SF0">
    <property type="entry name" value="FARNESYL PYROPHOSPHATE SYNTHASE"/>
    <property type="match status" value="1"/>
</dbReference>
<dbReference type="Proteomes" id="UP000315295">
    <property type="component" value="Unassembled WGS sequence"/>
</dbReference>
<dbReference type="PANTHER" id="PTHR11525">
    <property type="entry name" value="FARNESYL-PYROPHOSPHATE SYNTHETASE"/>
    <property type="match status" value="1"/>
</dbReference>
<dbReference type="InterPro" id="IPR000092">
    <property type="entry name" value="Polyprenyl_synt"/>
</dbReference>
<keyword evidence="4" id="KW-0808">Transferase</keyword>
<dbReference type="SUPFAM" id="SSF48576">
    <property type="entry name" value="Terpenoid synthases"/>
    <property type="match status" value="1"/>
</dbReference>
<evidence type="ECO:0008006" key="15">
    <source>
        <dbReference type="Google" id="ProtNLM"/>
    </source>
</evidence>
<dbReference type="GO" id="GO:0045337">
    <property type="term" value="P:farnesyl diphosphate biosynthetic process"/>
    <property type="evidence" value="ECO:0007669"/>
    <property type="project" value="TreeGrafter"/>
</dbReference>
<keyword evidence="14" id="KW-1185">Reference proteome</keyword>
<proteinExistence type="inferred from homology"/>
<comment type="similarity">
    <text evidence="2">Belongs to the FPP/GGPP synthase family.</text>
</comment>
<evidence type="ECO:0000256" key="10">
    <source>
        <dbReference type="ARBA" id="ARBA00023166"/>
    </source>
</evidence>
<evidence type="ECO:0000313" key="13">
    <source>
        <dbReference type="EMBL" id="TQD96745.1"/>
    </source>
</evidence>
<keyword evidence="8" id="KW-0752">Steroid biosynthesis</keyword>
<reference evidence="13 14" key="1">
    <citation type="journal article" date="2019" name="G3 (Bethesda)">
        <title>Sequencing of a Wild Apple (Malus baccata) Genome Unravels the Differences Between Cultivated and Wild Apple Species Regarding Disease Resistance and Cold Tolerance.</title>
        <authorList>
            <person name="Chen X."/>
        </authorList>
    </citation>
    <scope>NUCLEOTIDE SEQUENCE [LARGE SCALE GENOMIC DNA]</scope>
    <source>
        <strain evidence="14">cv. Shandingzi</strain>
        <tissue evidence="13">Leaves</tissue>
    </source>
</reference>
<sequence length="101" mass="11566">MLDYNVPGGKLNRGLSVIDSYQLVQQGRELTEDEIFLASALGWCIEWLQAFFLVPDDIMDGSHTRCGQPCWFRLPKVGMIAVNDGVVLRNHIPRILIKYFR</sequence>
<evidence type="ECO:0000256" key="4">
    <source>
        <dbReference type="ARBA" id="ARBA00022679"/>
    </source>
</evidence>
<dbReference type="AlphaFoldDB" id="A0A540MDG6"/>
<evidence type="ECO:0000256" key="3">
    <source>
        <dbReference type="ARBA" id="ARBA00022548"/>
    </source>
</evidence>
<gene>
    <name evidence="13" type="ORF">C1H46_017638</name>
</gene>
<evidence type="ECO:0000256" key="2">
    <source>
        <dbReference type="ARBA" id="ARBA00006706"/>
    </source>
</evidence>
<dbReference type="GO" id="GO:0004161">
    <property type="term" value="F:dimethylallyltranstransferase activity"/>
    <property type="evidence" value="ECO:0007669"/>
    <property type="project" value="TreeGrafter"/>
</dbReference>